<accession>A0AA40AAD4</accession>
<keyword evidence="2" id="KW-1185">Reference proteome</keyword>
<proteinExistence type="predicted"/>
<protein>
    <submittedName>
        <fullName evidence="1">Uncharacterized protein</fullName>
    </submittedName>
</protein>
<dbReference type="EMBL" id="JAUKTV010000016">
    <property type="protein sequence ID" value="KAK0712231.1"/>
    <property type="molecule type" value="Genomic_DNA"/>
</dbReference>
<dbReference type="Proteomes" id="UP001172159">
    <property type="component" value="Unassembled WGS sequence"/>
</dbReference>
<evidence type="ECO:0000313" key="1">
    <source>
        <dbReference type="EMBL" id="KAK0712231.1"/>
    </source>
</evidence>
<sequence>MLREVQISGAIPNSIATLGPHVFDPVYTDPKALDLKAQLAQEKQARAGLNVSIVPPAVGGTGDHRHPCSFLVTVPQLCLCWARVEGQSKRLGVLVAANGSPVGSGTRMGREVGGGLSNTASGRFLFPCACSATTYRLTYHSKQGRLE</sequence>
<name>A0AA40AAD4_9PEZI</name>
<organism evidence="1 2">
    <name type="scientific">Apiosordaria backusii</name>
    <dbReference type="NCBI Taxonomy" id="314023"/>
    <lineage>
        <taxon>Eukaryota</taxon>
        <taxon>Fungi</taxon>
        <taxon>Dikarya</taxon>
        <taxon>Ascomycota</taxon>
        <taxon>Pezizomycotina</taxon>
        <taxon>Sordariomycetes</taxon>
        <taxon>Sordariomycetidae</taxon>
        <taxon>Sordariales</taxon>
        <taxon>Lasiosphaeriaceae</taxon>
        <taxon>Apiosordaria</taxon>
    </lineage>
</organism>
<reference evidence="1" key="1">
    <citation type="submission" date="2023-06" db="EMBL/GenBank/DDBJ databases">
        <title>Genome-scale phylogeny and comparative genomics of the fungal order Sordariales.</title>
        <authorList>
            <consortium name="Lawrence Berkeley National Laboratory"/>
            <person name="Hensen N."/>
            <person name="Bonometti L."/>
            <person name="Westerberg I."/>
            <person name="Brannstrom I.O."/>
            <person name="Guillou S."/>
            <person name="Cros-Aarteil S."/>
            <person name="Calhoun S."/>
            <person name="Haridas S."/>
            <person name="Kuo A."/>
            <person name="Mondo S."/>
            <person name="Pangilinan J."/>
            <person name="Riley R."/>
            <person name="Labutti K."/>
            <person name="Andreopoulos B."/>
            <person name="Lipzen A."/>
            <person name="Chen C."/>
            <person name="Yanf M."/>
            <person name="Daum C."/>
            <person name="Ng V."/>
            <person name="Clum A."/>
            <person name="Steindorff A."/>
            <person name="Ohm R."/>
            <person name="Martin F."/>
            <person name="Silar P."/>
            <person name="Natvig D."/>
            <person name="Lalanne C."/>
            <person name="Gautier V."/>
            <person name="Ament-Velasquez S.L."/>
            <person name="Kruys A."/>
            <person name="Hutchinson M.I."/>
            <person name="Powell A.J."/>
            <person name="Barry K."/>
            <person name="Miller A.N."/>
            <person name="Grigoriev I.V."/>
            <person name="Debuchy R."/>
            <person name="Gladieux P."/>
            <person name="Thoren M.H."/>
            <person name="Johannesson H."/>
        </authorList>
    </citation>
    <scope>NUCLEOTIDE SEQUENCE</scope>
    <source>
        <strain evidence="1">CBS 540.89</strain>
    </source>
</reference>
<gene>
    <name evidence="1" type="ORF">B0T21DRAFT_74944</name>
</gene>
<evidence type="ECO:0000313" key="2">
    <source>
        <dbReference type="Proteomes" id="UP001172159"/>
    </source>
</evidence>
<comment type="caution">
    <text evidence="1">The sequence shown here is derived from an EMBL/GenBank/DDBJ whole genome shotgun (WGS) entry which is preliminary data.</text>
</comment>
<dbReference type="AlphaFoldDB" id="A0AA40AAD4"/>